<dbReference type="InterPro" id="IPR036291">
    <property type="entry name" value="NAD(P)-bd_dom_sf"/>
</dbReference>
<evidence type="ECO:0000313" key="5">
    <source>
        <dbReference type="Proteomes" id="UP001497644"/>
    </source>
</evidence>
<keyword evidence="2" id="KW-0560">Oxidoreductase</keyword>
<dbReference type="EMBL" id="OZ034827">
    <property type="protein sequence ID" value="CAL1683225.1"/>
    <property type="molecule type" value="Genomic_DNA"/>
</dbReference>
<dbReference type="InterPro" id="IPR002347">
    <property type="entry name" value="SDR_fam"/>
</dbReference>
<dbReference type="PANTHER" id="PTHR43115:SF4">
    <property type="entry name" value="DEHYDROGENASE_REDUCTASE SDR FAMILY MEMBER 11"/>
    <property type="match status" value="1"/>
</dbReference>
<dbReference type="SUPFAM" id="SSF51735">
    <property type="entry name" value="NAD(P)-binding Rossmann-fold domains"/>
    <property type="match status" value="1"/>
</dbReference>
<dbReference type="GO" id="GO:0016616">
    <property type="term" value="F:oxidoreductase activity, acting on the CH-OH group of donors, NAD or NADP as acceptor"/>
    <property type="evidence" value="ECO:0007669"/>
    <property type="project" value="UniProtKB-ARBA"/>
</dbReference>
<dbReference type="PANTHER" id="PTHR43115">
    <property type="entry name" value="DEHYDROGENASE/REDUCTASE SDR FAMILY MEMBER 11"/>
    <property type="match status" value="1"/>
</dbReference>
<keyword evidence="5" id="KW-1185">Reference proteome</keyword>
<dbReference type="Proteomes" id="UP001497644">
    <property type="component" value="Chromosome 4"/>
</dbReference>
<dbReference type="FunFam" id="3.40.50.720:FF:000047">
    <property type="entry name" value="NADP-dependent L-serine/L-allo-threonine dehydrogenase"/>
    <property type="match status" value="1"/>
</dbReference>
<evidence type="ECO:0000313" key="4">
    <source>
        <dbReference type="EMBL" id="CAL1683225.1"/>
    </source>
</evidence>
<organism evidence="4 5">
    <name type="scientific">Lasius platythorax</name>
    <dbReference type="NCBI Taxonomy" id="488582"/>
    <lineage>
        <taxon>Eukaryota</taxon>
        <taxon>Metazoa</taxon>
        <taxon>Ecdysozoa</taxon>
        <taxon>Arthropoda</taxon>
        <taxon>Hexapoda</taxon>
        <taxon>Insecta</taxon>
        <taxon>Pterygota</taxon>
        <taxon>Neoptera</taxon>
        <taxon>Endopterygota</taxon>
        <taxon>Hymenoptera</taxon>
        <taxon>Apocrita</taxon>
        <taxon>Aculeata</taxon>
        <taxon>Formicoidea</taxon>
        <taxon>Formicidae</taxon>
        <taxon>Formicinae</taxon>
        <taxon>Lasius</taxon>
        <taxon>Lasius</taxon>
    </lineage>
</organism>
<dbReference type="Pfam" id="PF00106">
    <property type="entry name" value="adh_short"/>
    <property type="match status" value="1"/>
</dbReference>
<proteinExistence type="inferred from homology"/>
<name>A0AAV2NRX6_9HYME</name>
<dbReference type="PRINTS" id="PR00081">
    <property type="entry name" value="GDHRDH"/>
</dbReference>
<dbReference type="Gene3D" id="3.40.50.720">
    <property type="entry name" value="NAD(P)-binding Rossmann-like Domain"/>
    <property type="match status" value="1"/>
</dbReference>
<reference evidence="4" key="1">
    <citation type="submission" date="2024-04" db="EMBL/GenBank/DDBJ databases">
        <authorList>
            <consortium name="Molecular Ecology Group"/>
        </authorList>
    </citation>
    <scope>NUCLEOTIDE SEQUENCE</scope>
</reference>
<accession>A0AAV2NRX6</accession>
<evidence type="ECO:0000256" key="3">
    <source>
        <dbReference type="RuleBase" id="RU000363"/>
    </source>
</evidence>
<dbReference type="AlphaFoldDB" id="A0AAV2NRX6"/>
<evidence type="ECO:0000256" key="2">
    <source>
        <dbReference type="ARBA" id="ARBA00023002"/>
    </source>
</evidence>
<protein>
    <recommendedName>
        <fullName evidence="6">Dehydrogenase</fullName>
    </recommendedName>
</protein>
<evidence type="ECO:0008006" key="6">
    <source>
        <dbReference type="Google" id="ProtNLM"/>
    </source>
</evidence>
<sequence length="264" mass="28824">MDRWVGKVALVTGASVGIGAQITKSLAKSGMKVIAIARRLEKLEELAASIKRECNGEIYPMKCDVRQEEEILEVFKRAEEKLGGVDVLINNAGVLSPEPIIEGSTETYRKILDVNVLAVAICSRQLVQSIKKRKATGHIININSIAGHNAEVINMAVSIYSASKYAVTGMSASLRNEIINAKLDIKVTSISPGMVKTDMLMNTVATLDKEIRDHFDNIPVLLDNDVADAVIYSLSMPPRVQICEVIIMPHEATAAKNPRPYAKK</sequence>
<dbReference type="PRINTS" id="PR00080">
    <property type="entry name" value="SDRFAMILY"/>
</dbReference>
<gene>
    <name evidence="4" type="ORF">LPLAT_LOCUS8996</name>
</gene>
<evidence type="ECO:0000256" key="1">
    <source>
        <dbReference type="ARBA" id="ARBA00006484"/>
    </source>
</evidence>
<comment type="similarity">
    <text evidence="1 3">Belongs to the short-chain dehydrogenases/reductases (SDR) family.</text>
</comment>